<accession>A0A0P1IBG1</accession>
<name>A0A0P1IBG1_9RHOB</name>
<gene>
    <name evidence="1" type="ORF">RUE5091_02506</name>
</gene>
<proteinExistence type="predicted"/>
<keyword evidence="2" id="KW-1185">Reference proteome</keyword>
<dbReference type="EMBL" id="CYUD01000007">
    <property type="protein sequence ID" value="CUK03466.1"/>
    <property type="molecule type" value="Genomic_DNA"/>
</dbReference>
<protein>
    <submittedName>
        <fullName evidence="1">Uncharacterized protein</fullName>
    </submittedName>
</protein>
<dbReference type="STRING" id="1715692.RUE5091_02506"/>
<dbReference type="AlphaFoldDB" id="A0A0P1IBG1"/>
<evidence type="ECO:0000313" key="1">
    <source>
        <dbReference type="EMBL" id="CUK03466.1"/>
    </source>
</evidence>
<dbReference type="RefSeq" id="WP_058282206.1">
    <property type="nucleotide sequence ID" value="NZ_CYUD01000007.1"/>
</dbReference>
<sequence>MTNEKIKTATEVVTGFIDEQAKDENLDPDTVKSVGALRDEGKLTKVNLLRQLEVLRKAAINTQADEGGADD</sequence>
<organism evidence="1 2">
    <name type="scientific">Ruegeria denitrificans</name>
    <dbReference type="NCBI Taxonomy" id="1715692"/>
    <lineage>
        <taxon>Bacteria</taxon>
        <taxon>Pseudomonadati</taxon>
        <taxon>Pseudomonadota</taxon>
        <taxon>Alphaproteobacteria</taxon>
        <taxon>Rhodobacterales</taxon>
        <taxon>Roseobacteraceae</taxon>
        <taxon>Ruegeria</taxon>
    </lineage>
</organism>
<evidence type="ECO:0000313" key="2">
    <source>
        <dbReference type="Proteomes" id="UP000051260"/>
    </source>
</evidence>
<dbReference type="Proteomes" id="UP000051260">
    <property type="component" value="Unassembled WGS sequence"/>
</dbReference>
<reference evidence="2" key="1">
    <citation type="submission" date="2015-09" db="EMBL/GenBank/DDBJ databases">
        <authorList>
            <person name="Rodrigo-Torres L."/>
            <person name="Arahal D.R."/>
        </authorList>
    </citation>
    <scope>NUCLEOTIDE SEQUENCE [LARGE SCALE GENOMIC DNA]</scope>
    <source>
        <strain evidence="2">CECT 5091</strain>
    </source>
</reference>
<dbReference type="OrthoDB" id="7865429at2"/>